<evidence type="ECO:0000313" key="2">
    <source>
        <dbReference type="Proteomes" id="UP000593565"/>
    </source>
</evidence>
<comment type="caution">
    <text evidence="1">The sequence shown here is derived from an EMBL/GenBank/DDBJ whole genome shotgun (WGS) entry which is preliminary data.</text>
</comment>
<evidence type="ECO:0000313" key="1">
    <source>
        <dbReference type="EMBL" id="KAF4071434.1"/>
    </source>
</evidence>
<organism evidence="1 2">
    <name type="scientific">Ameiurus melas</name>
    <name type="common">Black bullhead</name>
    <name type="synonym">Silurus melas</name>
    <dbReference type="NCBI Taxonomy" id="219545"/>
    <lineage>
        <taxon>Eukaryota</taxon>
        <taxon>Metazoa</taxon>
        <taxon>Chordata</taxon>
        <taxon>Craniata</taxon>
        <taxon>Vertebrata</taxon>
        <taxon>Euteleostomi</taxon>
        <taxon>Actinopterygii</taxon>
        <taxon>Neopterygii</taxon>
        <taxon>Teleostei</taxon>
        <taxon>Ostariophysi</taxon>
        <taxon>Siluriformes</taxon>
        <taxon>Ictaluridae</taxon>
        <taxon>Ameiurus</taxon>
    </lineage>
</organism>
<dbReference type="AlphaFoldDB" id="A0A7J5ZL72"/>
<proteinExistence type="predicted"/>
<protein>
    <submittedName>
        <fullName evidence="1">Uncharacterized protein</fullName>
    </submittedName>
</protein>
<gene>
    <name evidence="1" type="ORF">AMELA_G00273080</name>
</gene>
<reference evidence="1 2" key="1">
    <citation type="submission" date="2020-02" db="EMBL/GenBank/DDBJ databases">
        <title>A chromosome-scale genome assembly of the black bullhead catfish (Ameiurus melas).</title>
        <authorList>
            <person name="Wen M."/>
            <person name="Zham M."/>
            <person name="Cabau C."/>
            <person name="Klopp C."/>
            <person name="Donnadieu C."/>
            <person name="Roques C."/>
            <person name="Bouchez O."/>
            <person name="Lampietro C."/>
            <person name="Jouanno E."/>
            <person name="Herpin A."/>
            <person name="Louis A."/>
            <person name="Berthelot C."/>
            <person name="Parey E."/>
            <person name="Roest-Crollius H."/>
            <person name="Braasch I."/>
            <person name="Postlethwait J."/>
            <person name="Robinson-Rechavi M."/>
            <person name="Echchiki A."/>
            <person name="Begum T."/>
            <person name="Montfort J."/>
            <person name="Schartl M."/>
            <person name="Bobe J."/>
            <person name="Guiguen Y."/>
        </authorList>
    </citation>
    <scope>NUCLEOTIDE SEQUENCE [LARGE SCALE GENOMIC DNA]</scope>
    <source>
        <strain evidence="1">M_S1</strain>
        <tissue evidence="1">Blood</tissue>
    </source>
</reference>
<dbReference type="EMBL" id="JAAGNN010000027">
    <property type="protein sequence ID" value="KAF4071434.1"/>
    <property type="molecule type" value="Genomic_DNA"/>
</dbReference>
<accession>A0A7J5ZL72</accession>
<dbReference type="Proteomes" id="UP000593565">
    <property type="component" value="Unassembled WGS sequence"/>
</dbReference>
<keyword evidence="2" id="KW-1185">Reference proteome</keyword>
<sequence>MSAVNRCLTIKDARRAEFSRSPTVTRLRNGTHFPHIAYFFISNKQTNKQQQQRPLALPPFVLYFSRLRSFRDQTETPTQRERGREEESRLQFGVKKDKTLLWIFSRIFSFPFPSAWFPRLCGLLSGYVFYDFDDRQTVRLVEIWSAAREHAGFRKR</sequence>
<name>A0A7J5ZL72_AMEME</name>